<evidence type="ECO:0000313" key="1">
    <source>
        <dbReference type="EMBL" id="MBA6146806.1"/>
    </source>
</evidence>
<name>A0A7W2LTM2_9PSED</name>
<comment type="caution">
    <text evidence="1">The sequence shown here is derived from an EMBL/GenBank/DDBJ whole genome shotgun (WGS) entry which is preliminary data.</text>
</comment>
<gene>
    <name evidence="1" type="ORF">H4C15_04680</name>
</gene>
<dbReference type="RefSeq" id="WP_054904289.1">
    <property type="nucleotide sequence ID" value="NZ_JACGDA010000006.1"/>
</dbReference>
<sequence>MKLSAFIYSPYGYTGEQTPRAALIGFNGNWYDPPAGTYALGQGYRYYSPAPMRFYSPDHLSPFGKGGYNAYAYCACDPLNFRDDTGQHRTFARLQHFWESQSRQPIQQVAPRTIKPAVQAIANRPLKASAPALALKTRKKTVSFNLQPQTHRYPAEPIADIKFREKEIQSLSIYIEAFRKRIKRKKRILNELNDPSTLHFALSQGFDENRYNIEKLKLAVWLKDAQYRIRRLNNALKTYMHY</sequence>
<reference evidence="1 2" key="1">
    <citation type="submission" date="2020-07" db="EMBL/GenBank/DDBJ databases">
        <title>Diversity of carbapenemase encoding genes among Pseudomonas putida group clinical isolates in a tertiary Brazilian hospital.</title>
        <authorList>
            <person name="Alberto-Lei F."/>
            <person name="Nodari C.S."/>
            <person name="Streling A.P."/>
            <person name="Paulino J.T."/>
            <person name="Bessa-Neto F.O."/>
            <person name="Cayo R."/>
            <person name="Gales A.C."/>
        </authorList>
    </citation>
    <scope>NUCLEOTIDE SEQUENCE [LARGE SCALE GENOMIC DNA]</scope>
    <source>
        <strain evidence="1 2">11213</strain>
    </source>
</reference>
<evidence type="ECO:0000313" key="2">
    <source>
        <dbReference type="Proteomes" id="UP000577346"/>
    </source>
</evidence>
<dbReference type="Proteomes" id="UP000577346">
    <property type="component" value="Unassembled WGS sequence"/>
</dbReference>
<dbReference type="EMBL" id="JACGDA010000006">
    <property type="protein sequence ID" value="MBA6146806.1"/>
    <property type="molecule type" value="Genomic_DNA"/>
</dbReference>
<dbReference type="AlphaFoldDB" id="A0A7W2LTM2"/>
<dbReference type="InterPro" id="IPR022385">
    <property type="entry name" value="Rhs_assc_core"/>
</dbReference>
<organism evidence="1 2">
    <name type="scientific">Pseudomonas juntendi</name>
    <dbReference type="NCBI Taxonomy" id="2666183"/>
    <lineage>
        <taxon>Bacteria</taxon>
        <taxon>Pseudomonadati</taxon>
        <taxon>Pseudomonadota</taxon>
        <taxon>Gammaproteobacteria</taxon>
        <taxon>Pseudomonadales</taxon>
        <taxon>Pseudomonadaceae</taxon>
        <taxon>Pseudomonas</taxon>
    </lineage>
</organism>
<protein>
    <submittedName>
        <fullName evidence="1">RHS repeat-associated core domain-containing protein</fullName>
    </submittedName>
</protein>
<dbReference type="NCBIfam" id="TIGR03696">
    <property type="entry name" value="Rhs_assc_core"/>
    <property type="match status" value="1"/>
</dbReference>
<accession>A0A7W2LTM2</accession>
<dbReference type="Gene3D" id="2.180.10.10">
    <property type="entry name" value="RHS repeat-associated core"/>
    <property type="match status" value="1"/>
</dbReference>
<proteinExistence type="predicted"/>